<feature type="transmembrane region" description="Helical" evidence="2">
    <location>
        <begin position="72"/>
        <end position="90"/>
    </location>
</feature>
<evidence type="ECO:0000313" key="3">
    <source>
        <dbReference type="EMBL" id="MDR6891819.1"/>
    </source>
</evidence>
<feature type="transmembrane region" description="Helical" evidence="2">
    <location>
        <begin position="522"/>
        <end position="542"/>
    </location>
</feature>
<feature type="transmembrane region" description="Helical" evidence="2">
    <location>
        <begin position="340"/>
        <end position="356"/>
    </location>
</feature>
<dbReference type="AlphaFoldDB" id="A0AAE4C6V3"/>
<keyword evidence="2" id="KW-1133">Transmembrane helix</keyword>
<accession>A0AAE4C6V3</accession>
<dbReference type="EMBL" id="JAVDUI010000001">
    <property type="protein sequence ID" value="MDR6891819.1"/>
    <property type="molecule type" value="Genomic_DNA"/>
</dbReference>
<dbReference type="RefSeq" id="WP_309850043.1">
    <property type="nucleotide sequence ID" value="NZ_BAAAIU010000044.1"/>
</dbReference>
<feature type="transmembrane region" description="Helical" evidence="2">
    <location>
        <begin position="227"/>
        <end position="248"/>
    </location>
</feature>
<feature type="transmembrane region" description="Helical" evidence="2">
    <location>
        <begin position="436"/>
        <end position="454"/>
    </location>
</feature>
<protein>
    <submittedName>
        <fullName evidence="3">Uncharacterized protein</fullName>
    </submittedName>
</protein>
<dbReference type="Pfam" id="PF20176">
    <property type="entry name" value="DUF6541"/>
    <property type="match status" value="1"/>
</dbReference>
<evidence type="ECO:0000256" key="1">
    <source>
        <dbReference type="SAM" id="MobiDB-lite"/>
    </source>
</evidence>
<sequence>MTPQFTDTWLGALPAVLFTVTIVFVPGLVTGAVLRLRRLTLLAAAAPLTATSAGLGAVAFEALGLGWGLPQLAVSTLVVSSLAWGLRAVAEARFPRLDTARDTPQPHAPPGAPAPSCSQAASARTGSHAAPAVPRFRAAVAALSVAVPAAAVAAMVLSMIPRPSLLAQAHDTIFHAPAVEHIVSAGLGSSLTLGVLGYDPSLSFYPAAWHDLAALAPLSLGTDIPTAMNALNLVIAALVWPVSAVWFARTALRPRPLVGLSAGVAAAAMPLFPYLPLQFGVIYPFLFGVAVLPAVLGFALLVLGGASSSGVEPATALRAGLVLALGGPGVVLIHPSMVNTAALILTPCVLMVWLGRGRGLRRLLASAAWLAGLAALWIFVRPGRRAASNWERQGDPQAALWDSVDQSHLTYPPSPVLALGLAAGLLLAVVCRRSRWLAPAYVLLVAAYAVGSWGGGGDPRWALTGVWYNDYFRIAALAPVVGVPLLALALSAAVRAAAWSAEALVHSVRRRRLAAREAPTRGWGVLGGAAAGLILTALLIPLSPGLERSLADGREKYALTESSSLVTADEVALMRRLGQRARNGAVVAGDPLTGAGLASLYGPVTVVQPTNSPASTEAGRYLMTHLDQAATNPAVCAAARSLRLDYVLDFGHQSVNGSQLVYRPGFVNLGESRGFVVVDREGDARLLRPAACDPGWKAPS</sequence>
<evidence type="ECO:0000313" key="4">
    <source>
        <dbReference type="Proteomes" id="UP001247307"/>
    </source>
</evidence>
<organism evidence="3 4">
    <name type="scientific">Falsarthrobacter nasiphocae</name>
    <dbReference type="NCBI Taxonomy" id="189863"/>
    <lineage>
        <taxon>Bacteria</taxon>
        <taxon>Bacillati</taxon>
        <taxon>Actinomycetota</taxon>
        <taxon>Actinomycetes</taxon>
        <taxon>Micrococcales</taxon>
        <taxon>Micrococcaceae</taxon>
        <taxon>Falsarthrobacter</taxon>
    </lineage>
</organism>
<feature type="transmembrane region" description="Helical" evidence="2">
    <location>
        <begin position="411"/>
        <end position="429"/>
    </location>
</feature>
<comment type="caution">
    <text evidence="3">The sequence shown here is derived from an EMBL/GenBank/DDBJ whole genome shotgun (WGS) entry which is preliminary data.</text>
</comment>
<keyword evidence="2" id="KW-0812">Transmembrane</keyword>
<feature type="transmembrane region" description="Helical" evidence="2">
    <location>
        <begin position="41"/>
        <end position="60"/>
    </location>
</feature>
<feature type="region of interest" description="Disordered" evidence="1">
    <location>
        <begin position="99"/>
        <end position="123"/>
    </location>
</feature>
<proteinExistence type="predicted"/>
<feature type="transmembrane region" description="Helical" evidence="2">
    <location>
        <begin position="12"/>
        <end position="34"/>
    </location>
</feature>
<feature type="compositionally biased region" description="Low complexity" evidence="1">
    <location>
        <begin position="114"/>
        <end position="123"/>
    </location>
</feature>
<feature type="transmembrane region" description="Helical" evidence="2">
    <location>
        <begin position="281"/>
        <end position="303"/>
    </location>
</feature>
<feature type="transmembrane region" description="Helical" evidence="2">
    <location>
        <begin position="363"/>
        <end position="380"/>
    </location>
</feature>
<keyword evidence="4" id="KW-1185">Reference proteome</keyword>
<name>A0AAE4C6V3_9MICC</name>
<feature type="transmembrane region" description="Helical" evidence="2">
    <location>
        <begin position="138"/>
        <end position="160"/>
    </location>
</feature>
<dbReference type="InterPro" id="IPR046671">
    <property type="entry name" value="DUF6541"/>
</dbReference>
<evidence type="ECO:0000256" key="2">
    <source>
        <dbReference type="SAM" id="Phobius"/>
    </source>
</evidence>
<feature type="transmembrane region" description="Helical" evidence="2">
    <location>
        <begin position="474"/>
        <end position="501"/>
    </location>
</feature>
<feature type="transmembrane region" description="Helical" evidence="2">
    <location>
        <begin position="315"/>
        <end position="334"/>
    </location>
</feature>
<feature type="transmembrane region" description="Helical" evidence="2">
    <location>
        <begin position="257"/>
        <end position="275"/>
    </location>
</feature>
<dbReference type="Proteomes" id="UP001247307">
    <property type="component" value="Unassembled WGS sequence"/>
</dbReference>
<keyword evidence="2" id="KW-0472">Membrane</keyword>
<gene>
    <name evidence="3" type="ORF">J2S35_000759</name>
</gene>
<reference evidence="3" key="1">
    <citation type="submission" date="2023-07" db="EMBL/GenBank/DDBJ databases">
        <title>Sequencing the genomes of 1000 actinobacteria strains.</title>
        <authorList>
            <person name="Klenk H.-P."/>
        </authorList>
    </citation>
    <scope>NUCLEOTIDE SEQUENCE</scope>
    <source>
        <strain evidence="3">DSM 13988</strain>
    </source>
</reference>